<dbReference type="EMBL" id="JAIWYP010000007">
    <property type="protein sequence ID" value="KAH3795308.1"/>
    <property type="molecule type" value="Genomic_DNA"/>
</dbReference>
<dbReference type="Proteomes" id="UP000828390">
    <property type="component" value="Unassembled WGS sequence"/>
</dbReference>
<evidence type="ECO:0000313" key="1">
    <source>
        <dbReference type="EMBL" id="KAH3795308.1"/>
    </source>
</evidence>
<gene>
    <name evidence="1" type="ORF">DPMN_148858</name>
</gene>
<sequence length="56" mass="6705">MFYNFYVSEEHRDYLLFLWFEDNDTQMLLVDYGMTVFGNSTSPKLESNGIRKVVEN</sequence>
<evidence type="ECO:0000313" key="2">
    <source>
        <dbReference type="Proteomes" id="UP000828390"/>
    </source>
</evidence>
<comment type="caution">
    <text evidence="1">The sequence shown here is derived from an EMBL/GenBank/DDBJ whole genome shotgun (WGS) entry which is preliminary data.</text>
</comment>
<reference evidence="1" key="1">
    <citation type="journal article" date="2019" name="bioRxiv">
        <title>The Genome of the Zebra Mussel, Dreissena polymorpha: A Resource for Invasive Species Research.</title>
        <authorList>
            <person name="McCartney M.A."/>
            <person name="Auch B."/>
            <person name="Kono T."/>
            <person name="Mallez S."/>
            <person name="Zhang Y."/>
            <person name="Obille A."/>
            <person name="Becker A."/>
            <person name="Abrahante J.E."/>
            <person name="Garbe J."/>
            <person name="Badalamenti J.P."/>
            <person name="Herman A."/>
            <person name="Mangelson H."/>
            <person name="Liachko I."/>
            <person name="Sullivan S."/>
            <person name="Sone E.D."/>
            <person name="Koren S."/>
            <person name="Silverstein K.A.T."/>
            <person name="Beckman K.B."/>
            <person name="Gohl D.M."/>
        </authorList>
    </citation>
    <scope>NUCLEOTIDE SEQUENCE</scope>
    <source>
        <strain evidence="1">Duluth1</strain>
        <tissue evidence="1">Whole animal</tissue>
    </source>
</reference>
<name>A0A9D4FAQ4_DREPO</name>
<accession>A0A9D4FAQ4</accession>
<organism evidence="1 2">
    <name type="scientific">Dreissena polymorpha</name>
    <name type="common">Zebra mussel</name>
    <name type="synonym">Mytilus polymorpha</name>
    <dbReference type="NCBI Taxonomy" id="45954"/>
    <lineage>
        <taxon>Eukaryota</taxon>
        <taxon>Metazoa</taxon>
        <taxon>Spiralia</taxon>
        <taxon>Lophotrochozoa</taxon>
        <taxon>Mollusca</taxon>
        <taxon>Bivalvia</taxon>
        <taxon>Autobranchia</taxon>
        <taxon>Heteroconchia</taxon>
        <taxon>Euheterodonta</taxon>
        <taxon>Imparidentia</taxon>
        <taxon>Neoheterodontei</taxon>
        <taxon>Myida</taxon>
        <taxon>Dreissenoidea</taxon>
        <taxon>Dreissenidae</taxon>
        <taxon>Dreissena</taxon>
    </lineage>
</organism>
<reference evidence="1" key="2">
    <citation type="submission" date="2020-11" db="EMBL/GenBank/DDBJ databases">
        <authorList>
            <person name="McCartney M.A."/>
            <person name="Auch B."/>
            <person name="Kono T."/>
            <person name="Mallez S."/>
            <person name="Becker A."/>
            <person name="Gohl D.M."/>
            <person name="Silverstein K.A.T."/>
            <person name="Koren S."/>
            <person name="Bechman K.B."/>
            <person name="Herman A."/>
            <person name="Abrahante J.E."/>
            <person name="Garbe J."/>
        </authorList>
    </citation>
    <scope>NUCLEOTIDE SEQUENCE</scope>
    <source>
        <strain evidence="1">Duluth1</strain>
        <tissue evidence="1">Whole animal</tissue>
    </source>
</reference>
<dbReference type="AlphaFoldDB" id="A0A9D4FAQ4"/>
<proteinExistence type="predicted"/>
<keyword evidence="2" id="KW-1185">Reference proteome</keyword>
<protein>
    <submittedName>
        <fullName evidence="1">Uncharacterized protein</fullName>
    </submittedName>
</protein>